<dbReference type="Proteomes" id="UP000183760">
    <property type="component" value="Unassembled WGS sequence"/>
</dbReference>
<dbReference type="STRING" id="1334629.MFUL124B02_42990"/>
<evidence type="ECO:0000313" key="4">
    <source>
        <dbReference type="Proteomes" id="UP000183760"/>
    </source>
</evidence>
<evidence type="ECO:0000313" key="2">
    <source>
        <dbReference type="EMBL" id="GEN11264.1"/>
    </source>
</evidence>
<comment type="caution">
    <text evidence="2">The sequence shown here is derived from an EMBL/GenBank/DDBJ whole genome shotgun (WGS) entry which is preliminary data.</text>
</comment>
<dbReference type="Gene3D" id="3.90.550.10">
    <property type="entry name" value="Spore Coat Polysaccharide Biosynthesis Protein SpsA, Chain A"/>
    <property type="match status" value="1"/>
</dbReference>
<keyword evidence="4" id="KW-1185">Reference proteome</keyword>
<sequence>MTPSDASTPRLSVVVATYNRLPLITRLLGQLAEQTLPPERYEVVVVDDGSKEPVKAPLDALAESLPYALRVEVQANAGAAAARHRGVLAARGDIVLVTDDDMQVEKDFLERHLAHHPEGSRHVVLGRIRPDPSIGDMPLFERWYAYLNHRMAEELSTPGARAHGNHLYTGNVSFHREDYVGVGGFDKSLGQSEDVELGVRLEKAGCAFVFASDAHVLHGSDHVSFERWLKRANRYGMFDTHVARKHPDVRGVNPWRLLFETNPLARPLLAATVVAPEATRVLTGAVMSAAKAADKLGLEKAAFAGTSVVYGMEYLRGARNEAGGWTGIAREVVRYLQGGGNR</sequence>
<protein>
    <submittedName>
        <fullName evidence="3">Glycosyltransferase, GT2 family</fullName>
    </submittedName>
</protein>
<dbReference type="Proteomes" id="UP000321514">
    <property type="component" value="Unassembled WGS sequence"/>
</dbReference>
<feature type="domain" description="Glycosyltransferase 2-like" evidence="1">
    <location>
        <begin position="12"/>
        <end position="142"/>
    </location>
</feature>
<dbReference type="NCBIfam" id="NF041875">
    <property type="entry name" value="EPS_EpsD"/>
    <property type="match status" value="1"/>
</dbReference>
<evidence type="ECO:0000313" key="5">
    <source>
        <dbReference type="Proteomes" id="UP000321514"/>
    </source>
</evidence>
<dbReference type="PANTHER" id="PTHR43685">
    <property type="entry name" value="GLYCOSYLTRANSFERASE"/>
    <property type="match status" value="1"/>
</dbReference>
<dbReference type="InterPro" id="IPR050834">
    <property type="entry name" value="Glycosyltransf_2"/>
</dbReference>
<accession>A0A511TAP0</accession>
<name>A0A511TAP0_MYXFU</name>
<dbReference type="Pfam" id="PF00535">
    <property type="entry name" value="Glycos_transf_2"/>
    <property type="match status" value="1"/>
</dbReference>
<dbReference type="PANTHER" id="PTHR43685:SF3">
    <property type="entry name" value="SLR2126 PROTEIN"/>
    <property type="match status" value="1"/>
</dbReference>
<organism evidence="2 5">
    <name type="scientific">Myxococcus fulvus</name>
    <dbReference type="NCBI Taxonomy" id="33"/>
    <lineage>
        <taxon>Bacteria</taxon>
        <taxon>Pseudomonadati</taxon>
        <taxon>Myxococcota</taxon>
        <taxon>Myxococcia</taxon>
        <taxon>Myxococcales</taxon>
        <taxon>Cystobacterineae</taxon>
        <taxon>Myxococcaceae</taxon>
        <taxon>Myxococcus</taxon>
    </lineage>
</organism>
<dbReference type="EMBL" id="FOIB01000014">
    <property type="protein sequence ID" value="SEU39549.1"/>
    <property type="molecule type" value="Genomic_DNA"/>
</dbReference>
<dbReference type="AlphaFoldDB" id="A0A511TAP0"/>
<dbReference type="InterPro" id="IPR001173">
    <property type="entry name" value="Glyco_trans_2-like"/>
</dbReference>
<dbReference type="InterPro" id="IPR029044">
    <property type="entry name" value="Nucleotide-diphossugar_trans"/>
</dbReference>
<evidence type="ECO:0000259" key="1">
    <source>
        <dbReference type="Pfam" id="PF00535"/>
    </source>
</evidence>
<dbReference type="SUPFAM" id="SSF53448">
    <property type="entry name" value="Nucleotide-diphospho-sugar transferases"/>
    <property type="match status" value="1"/>
</dbReference>
<evidence type="ECO:0000313" key="3">
    <source>
        <dbReference type="EMBL" id="SEU39549.1"/>
    </source>
</evidence>
<reference evidence="3 4" key="1">
    <citation type="submission" date="2016-10" db="EMBL/GenBank/DDBJ databases">
        <authorList>
            <person name="Varghese N."/>
            <person name="Submissions S."/>
        </authorList>
    </citation>
    <scope>NUCLEOTIDE SEQUENCE [LARGE SCALE GENOMIC DNA]</scope>
    <source>
        <strain evidence="3 4">DSM 16525</strain>
    </source>
</reference>
<dbReference type="EMBL" id="BJXR01000045">
    <property type="protein sequence ID" value="GEN11264.1"/>
    <property type="molecule type" value="Genomic_DNA"/>
</dbReference>
<gene>
    <name evidence="2" type="ORF">MFU01_63010</name>
    <name evidence="3" type="ORF">SAMN05443572_114113</name>
</gene>
<proteinExistence type="predicted"/>
<dbReference type="RefSeq" id="WP_074958766.1">
    <property type="nucleotide sequence ID" value="NZ_BJXR01000045.1"/>
</dbReference>
<dbReference type="OrthoDB" id="4120491at2"/>
<reference evidence="2 5" key="2">
    <citation type="submission" date="2019-07" db="EMBL/GenBank/DDBJ databases">
        <title>Whole genome shotgun sequence of Myxococcus fulvus NBRC 100333.</title>
        <authorList>
            <person name="Hosoyama A."/>
            <person name="Uohara A."/>
            <person name="Ohji S."/>
            <person name="Ichikawa N."/>
        </authorList>
    </citation>
    <scope>NUCLEOTIDE SEQUENCE [LARGE SCALE GENOMIC DNA]</scope>
    <source>
        <strain evidence="2 5">NBRC 100333</strain>
    </source>
</reference>